<reference evidence="1 2" key="1">
    <citation type="submission" date="2024-06" db="EMBL/GenBank/DDBJ databases">
        <title>Sorghum-associated microbial communities from plants grown in Nebraska, USA.</title>
        <authorList>
            <person name="Schachtman D."/>
        </authorList>
    </citation>
    <scope>NUCLEOTIDE SEQUENCE [LARGE SCALE GENOMIC DNA]</scope>
    <source>
        <strain evidence="1 2">2814</strain>
    </source>
</reference>
<gene>
    <name evidence="1" type="ORF">ABIE19_001718</name>
</gene>
<sequence>MSQHNIMGSEAFNRRPFVIIRNLRAGSFRRRKNRSVVAYVVVAVLALSAGAAAAFMALAPGLADAEIKAAAAAAPPAPQPALPVAPRTN</sequence>
<keyword evidence="2" id="KW-1185">Reference proteome</keyword>
<comment type="caution">
    <text evidence="1">The sequence shown here is derived from an EMBL/GenBank/DDBJ whole genome shotgun (WGS) entry which is preliminary data.</text>
</comment>
<name>A0ABV2RCP8_9CAUL</name>
<dbReference type="EMBL" id="JBEPTF010000002">
    <property type="protein sequence ID" value="MET4683788.1"/>
    <property type="molecule type" value="Genomic_DNA"/>
</dbReference>
<evidence type="ECO:0000313" key="1">
    <source>
        <dbReference type="EMBL" id="MET4683788.1"/>
    </source>
</evidence>
<protein>
    <recommendedName>
        <fullName evidence="3">SPOR domain-containing protein</fullName>
    </recommendedName>
</protein>
<dbReference type="RefSeq" id="WP_354088742.1">
    <property type="nucleotide sequence ID" value="NZ_JBEPTF010000002.1"/>
</dbReference>
<evidence type="ECO:0000313" key="2">
    <source>
        <dbReference type="Proteomes" id="UP001549313"/>
    </source>
</evidence>
<proteinExistence type="predicted"/>
<organism evidence="1 2">
    <name type="scientific">Brevundimonas faecalis</name>
    <dbReference type="NCBI Taxonomy" id="947378"/>
    <lineage>
        <taxon>Bacteria</taxon>
        <taxon>Pseudomonadati</taxon>
        <taxon>Pseudomonadota</taxon>
        <taxon>Alphaproteobacteria</taxon>
        <taxon>Caulobacterales</taxon>
        <taxon>Caulobacteraceae</taxon>
        <taxon>Brevundimonas</taxon>
    </lineage>
</organism>
<evidence type="ECO:0008006" key="3">
    <source>
        <dbReference type="Google" id="ProtNLM"/>
    </source>
</evidence>
<accession>A0ABV2RCP8</accession>
<dbReference type="Proteomes" id="UP001549313">
    <property type="component" value="Unassembled WGS sequence"/>
</dbReference>